<evidence type="ECO:0000313" key="3">
    <source>
        <dbReference type="Proteomes" id="UP000192368"/>
    </source>
</evidence>
<evidence type="ECO:0000313" key="2">
    <source>
        <dbReference type="EMBL" id="SMB82622.1"/>
    </source>
</evidence>
<dbReference type="Pfam" id="PF00899">
    <property type="entry name" value="ThiF"/>
    <property type="match status" value="1"/>
</dbReference>
<dbReference type="PANTHER" id="PTHR43267:SF1">
    <property type="entry name" value="TRNA THREONYLCARBAMOYLADENOSINE DEHYDRATASE"/>
    <property type="match status" value="1"/>
</dbReference>
<proteinExistence type="predicted"/>
<dbReference type="Proteomes" id="UP000192368">
    <property type="component" value="Unassembled WGS sequence"/>
</dbReference>
<dbReference type="InterPro" id="IPR000594">
    <property type="entry name" value="ThiF_NAD_FAD-bd"/>
</dbReference>
<dbReference type="InterPro" id="IPR035985">
    <property type="entry name" value="Ubiquitin-activating_enz"/>
</dbReference>
<name>A0A1W1UNE5_PEPAS</name>
<dbReference type="InterPro" id="IPR045886">
    <property type="entry name" value="ThiF/MoeB/HesA"/>
</dbReference>
<dbReference type="GO" id="GO:0061503">
    <property type="term" value="F:tRNA threonylcarbamoyladenosine dehydratase"/>
    <property type="evidence" value="ECO:0007669"/>
    <property type="project" value="TreeGrafter"/>
</dbReference>
<dbReference type="PANTHER" id="PTHR43267">
    <property type="entry name" value="TRNA THREONYLCARBAMOYLADENOSINE DEHYDRATASE"/>
    <property type="match status" value="1"/>
</dbReference>
<feature type="domain" description="THIF-type NAD/FAD binding fold" evidence="1">
    <location>
        <begin position="6"/>
        <end position="230"/>
    </location>
</feature>
<dbReference type="EMBL" id="FWWR01000009">
    <property type="protein sequence ID" value="SMB82622.1"/>
    <property type="molecule type" value="Genomic_DNA"/>
</dbReference>
<accession>A0A1W1UNE5</accession>
<dbReference type="CDD" id="cd00755">
    <property type="entry name" value="YgdL_like"/>
    <property type="match status" value="1"/>
</dbReference>
<keyword evidence="3" id="KW-1185">Reference proteome</keyword>
<sequence length="231" mass="25574">MDFLQRSEMIIGNDNIKKLNNAKVLVFGVGGVGGGLVESLTRAGIGQIDIVDRDVFDITNLNRQVMATMESVGKSKVEETKKRLISINPNLKCNAFFKELNESTIEEFNLEEYTYVADAIDSVNSKVMLAKICEDKKVKLISSMGAGNRLDPTKFLVADISKTHSDPLAKVMRKKLKEARVKKLKCVFSTELPRKPLYNLEKSSTPGSISFVPPVCGMIMASQIVREIIGE</sequence>
<dbReference type="OrthoDB" id="9804150at2"/>
<dbReference type="GO" id="GO:0061504">
    <property type="term" value="P:cyclic threonylcarbamoyladenosine biosynthetic process"/>
    <property type="evidence" value="ECO:0007669"/>
    <property type="project" value="TreeGrafter"/>
</dbReference>
<dbReference type="SUPFAM" id="SSF69572">
    <property type="entry name" value="Activating enzymes of the ubiquitin-like proteins"/>
    <property type="match status" value="1"/>
</dbReference>
<protein>
    <submittedName>
        <fullName evidence="2">tRNA A37 threonylcarbamoyladenosine dehydratase</fullName>
    </submittedName>
</protein>
<dbReference type="GO" id="GO:0008641">
    <property type="term" value="F:ubiquitin-like modifier activating enzyme activity"/>
    <property type="evidence" value="ECO:0007669"/>
    <property type="project" value="InterPro"/>
</dbReference>
<evidence type="ECO:0000259" key="1">
    <source>
        <dbReference type="Pfam" id="PF00899"/>
    </source>
</evidence>
<dbReference type="Gene3D" id="3.40.50.720">
    <property type="entry name" value="NAD(P)-binding Rossmann-like Domain"/>
    <property type="match status" value="1"/>
</dbReference>
<dbReference type="STRING" id="573058.SAMN00017477_0480"/>
<organism evidence="2 3">
    <name type="scientific">Peptoniphilus asaccharolyticus DSM 20463</name>
    <dbReference type="NCBI Taxonomy" id="573058"/>
    <lineage>
        <taxon>Bacteria</taxon>
        <taxon>Bacillati</taxon>
        <taxon>Bacillota</taxon>
        <taxon>Tissierellia</taxon>
        <taxon>Tissierellales</taxon>
        <taxon>Peptoniphilaceae</taxon>
        <taxon>Peptoniphilus</taxon>
    </lineage>
</organism>
<dbReference type="AlphaFoldDB" id="A0A1W1UNE5"/>
<gene>
    <name evidence="2" type="ORF">SAMN00017477_0480</name>
</gene>
<reference evidence="3" key="1">
    <citation type="submission" date="2017-04" db="EMBL/GenBank/DDBJ databases">
        <authorList>
            <person name="Varghese N."/>
            <person name="Submissions S."/>
        </authorList>
    </citation>
    <scope>NUCLEOTIDE SEQUENCE [LARGE SCALE GENOMIC DNA]</scope>
    <source>
        <strain evidence="3">DSM 20463</strain>
    </source>
</reference>